<protein>
    <submittedName>
        <fullName evidence="1">Uncharacterized protein</fullName>
    </submittedName>
</protein>
<sequence length="148" mass="17148">MFCPVGRARWLEFLVELWQHGHRARHQKWSLGIFECRADVMAPPALPAVLRGRSQSRHVENGPKQHRSTYYMLCEGMVQGFCSLYHFISSFVICFYQSENLRLKILIKNIHKIGPHYQIGGGPAQISERVRKECVTHLLSCLLLLLFL</sequence>
<evidence type="ECO:0000313" key="1">
    <source>
        <dbReference type="EMBL" id="KAG8536271.1"/>
    </source>
</evidence>
<dbReference type="EMBL" id="WNYA01047108">
    <property type="protein sequence ID" value="KAG8536271.1"/>
    <property type="molecule type" value="Genomic_DNA"/>
</dbReference>
<accession>A0AAV6YQG6</accession>
<name>A0AAV6YQG6_ENGPU</name>
<comment type="caution">
    <text evidence="1">The sequence shown here is derived from an EMBL/GenBank/DDBJ whole genome shotgun (WGS) entry which is preliminary data.</text>
</comment>
<proteinExistence type="predicted"/>
<dbReference type="Proteomes" id="UP000824782">
    <property type="component" value="Unassembled WGS sequence"/>
</dbReference>
<dbReference type="AlphaFoldDB" id="A0AAV6YQG6"/>
<gene>
    <name evidence="1" type="ORF">GDO81_026773</name>
</gene>
<evidence type="ECO:0000313" key="2">
    <source>
        <dbReference type="Proteomes" id="UP000824782"/>
    </source>
</evidence>
<keyword evidence="2" id="KW-1185">Reference proteome</keyword>
<reference evidence="1" key="1">
    <citation type="thesis" date="2020" institute="ProQuest LLC" country="789 East Eisenhower Parkway, Ann Arbor, MI, USA">
        <title>Comparative Genomics and Chromosome Evolution.</title>
        <authorList>
            <person name="Mudd A.B."/>
        </authorList>
    </citation>
    <scope>NUCLEOTIDE SEQUENCE</scope>
    <source>
        <strain evidence="1">237g6f4</strain>
        <tissue evidence="1">Blood</tissue>
    </source>
</reference>
<organism evidence="1 2">
    <name type="scientific">Engystomops pustulosus</name>
    <name type="common">Tungara frog</name>
    <name type="synonym">Physalaemus pustulosus</name>
    <dbReference type="NCBI Taxonomy" id="76066"/>
    <lineage>
        <taxon>Eukaryota</taxon>
        <taxon>Metazoa</taxon>
        <taxon>Chordata</taxon>
        <taxon>Craniata</taxon>
        <taxon>Vertebrata</taxon>
        <taxon>Euteleostomi</taxon>
        <taxon>Amphibia</taxon>
        <taxon>Batrachia</taxon>
        <taxon>Anura</taxon>
        <taxon>Neobatrachia</taxon>
        <taxon>Hyloidea</taxon>
        <taxon>Leptodactylidae</taxon>
        <taxon>Leiuperinae</taxon>
        <taxon>Engystomops</taxon>
    </lineage>
</organism>